<keyword evidence="2 3" id="KW-0539">Nucleus</keyword>
<dbReference type="InterPro" id="IPR050211">
    <property type="entry name" value="FOX_domain-containing"/>
</dbReference>
<evidence type="ECO:0000256" key="4">
    <source>
        <dbReference type="SAM" id="MobiDB-lite"/>
    </source>
</evidence>
<gene>
    <name evidence="6" type="ORF">LSH36_224g06022</name>
</gene>
<dbReference type="PROSITE" id="PS50039">
    <property type="entry name" value="FORK_HEAD_3"/>
    <property type="match status" value="1"/>
</dbReference>
<dbReference type="GO" id="GO:0000978">
    <property type="term" value="F:RNA polymerase II cis-regulatory region sequence-specific DNA binding"/>
    <property type="evidence" value="ECO:0007669"/>
    <property type="project" value="TreeGrafter"/>
</dbReference>
<evidence type="ECO:0000259" key="5">
    <source>
        <dbReference type="PROSITE" id="PS50039"/>
    </source>
</evidence>
<sequence length="569" mass="63115">MSPIESTSFPVSAMTRAYYAGSRGALAATSCAWYDNGGPLGFRYGHHHHRWLLPYVYPVDDRMLTYGLPPCSTVPINPYPVTFLPASGAHQKPPYSYIALIAMAIRNTKNQRITLNGIYQFIMDRFPYYRDNRQGWQNSIRHNLSLNDCFVKVPRDKGQPGKGNYWILDPKYDDMFENGNYRRRKRKFKSSAKQEGGDERGAANGENGNGDFRNLDHDTKRSKVDKSVNQAVEVVSGSGTDTNDSQQMSCCDTDTSRNRKPENRGTASVGEGRSDDSITAVDDVLPGREDVRGDDLSDPDGGGSPCDDGKNGGYFTRKSFTIESIINGTRDNRQDTITIGATDANDVILDGSYRRTRTFEDDRRPSSNNSGSESADDVSKELKDTVKSVRDRHDHNDRNDVIQFSGSSSHTTCSIKTNEMKKSTKEVARSQLPTLTPVVLDASYRLGHVTGTHTSRQSPTANSSMLTRDNDVVASMFPHVTSQLNSRPVAELSAFRVTEMGRALISGMYRDTLPRETRVFPASADLHRYATRIAARGQLQTSDACAPGVMSSTDVTLTWKSRSAHSFNQ</sequence>
<feature type="compositionally biased region" description="Basic and acidic residues" evidence="4">
    <location>
        <begin position="254"/>
        <end position="263"/>
    </location>
</feature>
<feature type="compositionally biased region" description="Polar residues" evidence="4">
    <location>
        <begin position="237"/>
        <end position="253"/>
    </location>
</feature>
<dbReference type="InterPro" id="IPR047514">
    <property type="entry name" value="FH_FOXL1"/>
</dbReference>
<comment type="caution">
    <text evidence="6">The sequence shown here is derived from an EMBL/GenBank/DDBJ whole genome shotgun (WGS) entry which is preliminary data.</text>
</comment>
<dbReference type="InterPro" id="IPR036388">
    <property type="entry name" value="WH-like_DNA-bd_sf"/>
</dbReference>
<comment type="subcellular location">
    <subcellularLocation>
        <location evidence="3">Nucleus</location>
    </subcellularLocation>
</comment>
<dbReference type="SUPFAM" id="SSF46785">
    <property type="entry name" value="Winged helix' DNA-binding domain"/>
    <property type="match status" value="1"/>
</dbReference>
<feature type="compositionally biased region" description="Basic and acidic residues" evidence="4">
    <location>
        <begin position="285"/>
        <end position="295"/>
    </location>
</feature>
<dbReference type="GO" id="GO:0005634">
    <property type="term" value="C:nucleus"/>
    <property type="evidence" value="ECO:0007669"/>
    <property type="project" value="UniProtKB-SubCell"/>
</dbReference>
<dbReference type="SMART" id="SM00339">
    <property type="entry name" value="FH"/>
    <property type="match status" value="1"/>
</dbReference>
<dbReference type="PANTHER" id="PTHR11829:SF388">
    <property type="entry name" value="FORK HEAD DOMAIN-CONTAINING PROTEIN L1-RELATED"/>
    <property type="match status" value="1"/>
</dbReference>
<feature type="compositionally biased region" description="Basic and acidic residues" evidence="4">
    <location>
        <begin position="377"/>
        <end position="400"/>
    </location>
</feature>
<dbReference type="InterPro" id="IPR001766">
    <property type="entry name" value="Fork_head_dom"/>
</dbReference>
<dbReference type="PROSITE" id="PS00657">
    <property type="entry name" value="FORK_HEAD_1"/>
    <property type="match status" value="1"/>
</dbReference>
<feature type="domain" description="Fork-head" evidence="5">
    <location>
        <begin position="92"/>
        <end position="186"/>
    </location>
</feature>
<feature type="region of interest" description="Disordered" evidence="4">
    <location>
        <begin position="358"/>
        <end position="413"/>
    </location>
</feature>
<feature type="compositionally biased region" description="Basic and acidic residues" evidence="4">
    <location>
        <begin position="213"/>
        <end position="226"/>
    </location>
</feature>
<dbReference type="InterPro" id="IPR030456">
    <property type="entry name" value="TF_fork_head_CS_2"/>
</dbReference>
<dbReference type="PROSITE" id="PS00658">
    <property type="entry name" value="FORK_HEAD_2"/>
    <property type="match status" value="1"/>
</dbReference>
<protein>
    <recommendedName>
        <fullName evidence="5">Fork-head domain-containing protein</fullName>
    </recommendedName>
</protein>
<accession>A0AAD9N3Q1</accession>
<dbReference type="Proteomes" id="UP001208570">
    <property type="component" value="Unassembled WGS sequence"/>
</dbReference>
<dbReference type="PANTHER" id="PTHR11829">
    <property type="entry name" value="FORKHEAD BOX PROTEIN"/>
    <property type="match status" value="1"/>
</dbReference>
<dbReference type="CDD" id="cd20027">
    <property type="entry name" value="FH_FOXL1"/>
    <property type="match status" value="1"/>
</dbReference>
<feature type="DNA-binding region" description="Fork-head" evidence="3">
    <location>
        <begin position="92"/>
        <end position="186"/>
    </location>
</feature>
<keyword evidence="1 3" id="KW-0238">DNA-binding</keyword>
<dbReference type="GO" id="GO:0009653">
    <property type="term" value="P:anatomical structure morphogenesis"/>
    <property type="evidence" value="ECO:0007669"/>
    <property type="project" value="TreeGrafter"/>
</dbReference>
<keyword evidence="7" id="KW-1185">Reference proteome</keyword>
<feature type="compositionally biased region" description="Polar residues" evidence="4">
    <location>
        <begin position="402"/>
        <end position="413"/>
    </location>
</feature>
<evidence type="ECO:0000256" key="3">
    <source>
        <dbReference type="PROSITE-ProRule" id="PRU00089"/>
    </source>
</evidence>
<dbReference type="GO" id="GO:0000981">
    <property type="term" value="F:DNA-binding transcription factor activity, RNA polymerase II-specific"/>
    <property type="evidence" value="ECO:0007669"/>
    <property type="project" value="TreeGrafter"/>
</dbReference>
<dbReference type="GO" id="GO:0030154">
    <property type="term" value="P:cell differentiation"/>
    <property type="evidence" value="ECO:0007669"/>
    <property type="project" value="TreeGrafter"/>
</dbReference>
<evidence type="ECO:0000313" key="7">
    <source>
        <dbReference type="Proteomes" id="UP001208570"/>
    </source>
</evidence>
<name>A0AAD9N3Q1_9ANNE</name>
<organism evidence="6 7">
    <name type="scientific">Paralvinella palmiformis</name>
    <dbReference type="NCBI Taxonomy" id="53620"/>
    <lineage>
        <taxon>Eukaryota</taxon>
        <taxon>Metazoa</taxon>
        <taxon>Spiralia</taxon>
        <taxon>Lophotrochozoa</taxon>
        <taxon>Annelida</taxon>
        <taxon>Polychaeta</taxon>
        <taxon>Sedentaria</taxon>
        <taxon>Canalipalpata</taxon>
        <taxon>Terebellida</taxon>
        <taxon>Terebelliformia</taxon>
        <taxon>Alvinellidae</taxon>
        <taxon>Paralvinella</taxon>
    </lineage>
</organism>
<feature type="region of interest" description="Disordered" evidence="4">
    <location>
        <begin position="184"/>
        <end position="313"/>
    </location>
</feature>
<reference evidence="6" key="1">
    <citation type="journal article" date="2023" name="Mol. Biol. Evol.">
        <title>Third-Generation Sequencing Reveals the Adaptive Role of the Epigenome in Three Deep-Sea Polychaetes.</title>
        <authorList>
            <person name="Perez M."/>
            <person name="Aroh O."/>
            <person name="Sun Y."/>
            <person name="Lan Y."/>
            <person name="Juniper S.K."/>
            <person name="Young C.R."/>
            <person name="Angers B."/>
            <person name="Qian P.Y."/>
        </authorList>
    </citation>
    <scope>NUCLEOTIDE SEQUENCE</scope>
    <source>
        <strain evidence="6">P08H-3</strain>
    </source>
</reference>
<proteinExistence type="predicted"/>
<feature type="compositionally biased region" description="Low complexity" evidence="4">
    <location>
        <begin position="202"/>
        <end position="211"/>
    </location>
</feature>
<dbReference type="PRINTS" id="PR00053">
    <property type="entry name" value="FORKHEAD"/>
</dbReference>
<dbReference type="InterPro" id="IPR036390">
    <property type="entry name" value="WH_DNA-bd_sf"/>
</dbReference>
<evidence type="ECO:0000313" key="6">
    <source>
        <dbReference type="EMBL" id="KAK2156007.1"/>
    </source>
</evidence>
<evidence type="ECO:0000256" key="1">
    <source>
        <dbReference type="ARBA" id="ARBA00023125"/>
    </source>
</evidence>
<dbReference type="Gene3D" id="1.10.10.10">
    <property type="entry name" value="Winged helix-like DNA-binding domain superfamily/Winged helix DNA-binding domain"/>
    <property type="match status" value="1"/>
</dbReference>
<evidence type="ECO:0000256" key="2">
    <source>
        <dbReference type="ARBA" id="ARBA00023242"/>
    </source>
</evidence>
<dbReference type="AlphaFoldDB" id="A0AAD9N3Q1"/>
<dbReference type="InterPro" id="IPR018122">
    <property type="entry name" value="TF_fork_head_CS_1"/>
</dbReference>
<dbReference type="Pfam" id="PF00250">
    <property type="entry name" value="Forkhead"/>
    <property type="match status" value="1"/>
</dbReference>
<dbReference type="FunFam" id="1.10.10.10:FF:001472">
    <property type="entry name" value="Forkhead domain protein 1"/>
    <property type="match status" value="1"/>
</dbReference>
<dbReference type="EMBL" id="JAODUP010000224">
    <property type="protein sequence ID" value="KAK2156007.1"/>
    <property type="molecule type" value="Genomic_DNA"/>
</dbReference>